<sequence>MPQSVQDWKWVPAAAEKSHHLRCLFYSQRLPPEHMPLLLPHLPLAQRARQLFLRILFHPSLISLPLTLLLLPPLHPSACSIPYFSSLYCITLIVFLPPTLALPVRSFVRRPVDGDDNNAW</sequence>
<keyword evidence="3" id="KW-1185">Reference proteome</keyword>
<protein>
    <submittedName>
        <fullName evidence="2">Uncharacterized protein</fullName>
    </submittedName>
</protein>
<keyword evidence="1" id="KW-0812">Transmembrane</keyword>
<feature type="transmembrane region" description="Helical" evidence="1">
    <location>
        <begin position="83"/>
        <end position="102"/>
    </location>
</feature>
<gene>
    <name evidence="2" type="ORF">IWZ03DRAFT_209914</name>
</gene>
<reference evidence="2 3" key="1">
    <citation type="submission" date="2024-04" db="EMBL/GenBank/DDBJ databases">
        <title>Phyllosticta paracitricarpa is synonymous to the EU quarantine fungus P. citricarpa based on phylogenomic analyses.</title>
        <authorList>
            <consortium name="Lawrence Berkeley National Laboratory"/>
            <person name="Van Ingen-Buijs V.A."/>
            <person name="Van Westerhoven A.C."/>
            <person name="Haridas S."/>
            <person name="Skiadas P."/>
            <person name="Martin F."/>
            <person name="Groenewald J.Z."/>
            <person name="Crous P.W."/>
            <person name="Seidl M.F."/>
        </authorList>
    </citation>
    <scope>NUCLEOTIDE SEQUENCE [LARGE SCALE GENOMIC DNA]</scope>
    <source>
        <strain evidence="2 3">CBS 123371</strain>
    </source>
</reference>
<evidence type="ECO:0000313" key="3">
    <source>
        <dbReference type="Proteomes" id="UP001363622"/>
    </source>
</evidence>
<evidence type="ECO:0000256" key="1">
    <source>
        <dbReference type="SAM" id="Phobius"/>
    </source>
</evidence>
<dbReference type="EMBL" id="JBBPHU010000007">
    <property type="protein sequence ID" value="KAK7515699.1"/>
    <property type="molecule type" value="Genomic_DNA"/>
</dbReference>
<name>A0ABR1KKM6_9PEZI</name>
<feature type="transmembrane region" description="Helical" evidence="1">
    <location>
        <begin position="51"/>
        <end position="71"/>
    </location>
</feature>
<keyword evidence="1" id="KW-0472">Membrane</keyword>
<dbReference type="Proteomes" id="UP001363622">
    <property type="component" value="Unassembled WGS sequence"/>
</dbReference>
<organism evidence="2 3">
    <name type="scientific">Phyllosticta citriasiana</name>
    <dbReference type="NCBI Taxonomy" id="595635"/>
    <lineage>
        <taxon>Eukaryota</taxon>
        <taxon>Fungi</taxon>
        <taxon>Dikarya</taxon>
        <taxon>Ascomycota</taxon>
        <taxon>Pezizomycotina</taxon>
        <taxon>Dothideomycetes</taxon>
        <taxon>Dothideomycetes incertae sedis</taxon>
        <taxon>Botryosphaeriales</taxon>
        <taxon>Phyllostictaceae</taxon>
        <taxon>Phyllosticta</taxon>
    </lineage>
</organism>
<comment type="caution">
    <text evidence="2">The sequence shown here is derived from an EMBL/GenBank/DDBJ whole genome shotgun (WGS) entry which is preliminary data.</text>
</comment>
<evidence type="ECO:0000313" key="2">
    <source>
        <dbReference type="EMBL" id="KAK7515699.1"/>
    </source>
</evidence>
<proteinExistence type="predicted"/>
<keyword evidence="1" id="KW-1133">Transmembrane helix</keyword>
<accession>A0ABR1KKM6</accession>